<evidence type="ECO:0000256" key="5">
    <source>
        <dbReference type="ARBA" id="ARBA00022989"/>
    </source>
</evidence>
<dbReference type="GO" id="GO:0009103">
    <property type="term" value="P:lipopolysaccharide biosynthetic process"/>
    <property type="evidence" value="ECO:0007669"/>
    <property type="project" value="TreeGrafter"/>
</dbReference>
<comment type="subcellular location">
    <subcellularLocation>
        <location evidence="1">Cell membrane</location>
        <topology evidence="1">Multi-pass membrane protein</topology>
    </subcellularLocation>
</comment>
<accession>A0A3B0Y1F1</accession>
<organism evidence="8">
    <name type="scientific">hydrothermal vent metagenome</name>
    <dbReference type="NCBI Taxonomy" id="652676"/>
    <lineage>
        <taxon>unclassified sequences</taxon>
        <taxon>metagenomes</taxon>
        <taxon>ecological metagenomes</taxon>
    </lineage>
</organism>
<dbReference type="GO" id="GO:0005886">
    <property type="term" value="C:plasma membrane"/>
    <property type="evidence" value="ECO:0007669"/>
    <property type="project" value="UniProtKB-SubCell"/>
</dbReference>
<evidence type="ECO:0000256" key="1">
    <source>
        <dbReference type="ARBA" id="ARBA00004651"/>
    </source>
</evidence>
<keyword evidence="4 7" id="KW-0812">Transmembrane</keyword>
<dbReference type="AlphaFoldDB" id="A0A3B0Y1F1"/>
<keyword evidence="2" id="KW-1003">Cell membrane</keyword>
<dbReference type="PANTHER" id="PTHR22926:SF3">
    <property type="entry name" value="UNDECAPRENYL-PHOSPHATE ALPHA-N-ACETYLGLUCOSAMINYL 1-PHOSPHATE TRANSFERASE"/>
    <property type="match status" value="1"/>
</dbReference>
<dbReference type="GO" id="GO:0036380">
    <property type="term" value="F:UDP-N-acetylglucosamine-undecaprenyl-phosphate N-acetylglucosaminephosphotransferase activity"/>
    <property type="evidence" value="ECO:0007669"/>
    <property type="project" value="UniProtKB-EC"/>
</dbReference>
<keyword evidence="5 7" id="KW-1133">Transmembrane helix</keyword>
<keyword evidence="3 8" id="KW-0808">Transferase</keyword>
<dbReference type="Pfam" id="PF00953">
    <property type="entry name" value="Glycos_transf_4"/>
    <property type="match status" value="1"/>
</dbReference>
<dbReference type="GO" id="GO:0044038">
    <property type="term" value="P:cell wall macromolecule biosynthetic process"/>
    <property type="evidence" value="ECO:0007669"/>
    <property type="project" value="TreeGrafter"/>
</dbReference>
<evidence type="ECO:0000256" key="2">
    <source>
        <dbReference type="ARBA" id="ARBA00022475"/>
    </source>
</evidence>
<feature type="transmembrane region" description="Helical" evidence="7">
    <location>
        <begin position="232"/>
        <end position="254"/>
    </location>
</feature>
<proteinExistence type="predicted"/>
<feature type="transmembrane region" description="Helical" evidence="7">
    <location>
        <begin position="132"/>
        <end position="148"/>
    </location>
</feature>
<reference evidence="8" key="1">
    <citation type="submission" date="2018-06" db="EMBL/GenBank/DDBJ databases">
        <authorList>
            <person name="Zhirakovskaya E."/>
        </authorList>
    </citation>
    <scope>NUCLEOTIDE SEQUENCE</scope>
</reference>
<dbReference type="PANTHER" id="PTHR22926">
    <property type="entry name" value="PHOSPHO-N-ACETYLMURAMOYL-PENTAPEPTIDE-TRANSFERASE"/>
    <property type="match status" value="1"/>
</dbReference>
<evidence type="ECO:0000256" key="6">
    <source>
        <dbReference type="ARBA" id="ARBA00023136"/>
    </source>
</evidence>
<name>A0A3B0Y1F1_9ZZZZ</name>
<dbReference type="EMBL" id="UOFH01000214">
    <property type="protein sequence ID" value="VAW62334.1"/>
    <property type="molecule type" value="Genomic_DNA"/>
</dbReference>
<sequence>MTFLFGLASLWKMSFLGNDPFIALVGAGVCVSIIGFMDDHSHIAARWRLLAHFSAVGWLLFWLGGIPPLYFFGAVFNLGWTGNLLAAIALVWLLNLYNFMDGIDGIAGVEALSSSLVAGLLFMFVFQDQGMASLHILLAAAVAGFLIWNFPPAKIFMGDAGSGFLGLMLGGLALYSAHINSVMLWVWLILLGVFIVDATYTLLRRLLRGDKVYEAHCSHAYQYASRKYFSHLLVTLAVLAINLCWLTPLAYVVAIDIIDGFVGLICAYIPLIALVKYYHAGELTPK</sequence>
<keyword evidence="6 7" id="KW-0472">Membrane</keyword>
<evidence type="ECO:0000256" key="4">
    <source>
        <dbReference type="ARBA" id="ARBA00022692"/>
    </source>
</evidence>
<evidence type="ECO:0000256" key="7">
    <source>
        <dbReference type="SAM" id="Phobius"/>
    </source>
</evidence>
<evidence type="ECO:0000256" key="3">
    <source>
        <dbReference type="ARBA" id="ARBA00022679"/>
    </source>
</evidence>
<feature type="transmembrane region" description="Helical" evidence="7">
    <location>
        <begin position="106"/>
        <end position="126"/>
    </location>
</feature>
<protein>
    <submittedName>
        <fullName evidence="8">Undecaprenyl-phosphate alpha-N-acetylglucosaminyl 1-phosphate transferase</fullName>
        <ecNumber evidence="8">2.7.8.33</ecNumber>
    </submittedName>
</protein>
<dbReference type="EC" id="2.7.8.33" evidence="8"/>
<feature type="transmembrane region" description="Helical" evidence="7">
    <location>
        <begin position="160"/>
        <end position="178"/>
    </location>
</feature>
<dbReference type="InterPro" id="IPR000715">
    <property type="entry name" value="Glycosyl_transferase_4"/>
</dbReference>
<feature type="transmembrane region" description="Helical" evidence="7">
    <location>
        <begin position="184"/>
        <end position="203"/>
    </location>
</feature>
<feature type="transmembrane region" description="Helical" evidence="7">
    <location>
        <begin position="20"/>
        <end position="37"/>
    </location>
</feature>
<evidence type="ECO:0000313" key="8">
    <source>
        <dbReference type="EMBL" id="VAW62334.1"/>
    </source>
</evidence>
<feature type="transmembrane region" description="Helical" evidence="7">
    <location>
        <begin position="260"/>
        <end position="278"/>
    </location>
</feature>
<gene>
    <name evidence="8" type="ORF">MNBD_GAMMA08-1033</name>
</gene>
<dbReference type="GO" id="GO:0071555">
    <property type="term" value="P:cell wall organization"/>
    <property type="evidence" value="ECO:0007669"/>
    <property type="project" value="TreeGrafter"/>
</dbReference>
<feature type="transmembrane region" description="Helical" evidence="7">
    <location>
        <begin position="78"/>
        <end position="99"/>
    </location>
</feature>
<feature type="transmembrane region" description="Helical" evidence="7">
    <location>
        <begin position="49"/>
        <end position="72"/>
    </location>
</feature>